<dbReference type="Pfam" id="PF02618">
    <property type="entry name" value="YceG"/>
    <property type="match status" value="1"/>
</dbReference>
<keyword evidence="2 7" id="KW-0812">Transmembrane</keyword>
<keyword evidence="5 7" id="KW-0456">Lyase</keyword>
<dbReference type="Proteomes" id="UP000791080">
    <property type="component" value="Unassembled WGS sequence"/>
</dbReference>
<evidence type="ECO:0000256" key="4">
    <source>
        <dbReference type="ARBA" id="ARBA00023136"/>
    </source>
</evidence>
<evidence type="ECO:0000256" key="2">
    <source>
        <dbReference type="ARBA" id="ARBA00022692"/>
    </source>
</evidence>
<dbReference type="RefSeq" id="WP_026418894.1">
    <property type="nucleotide sequence ID" value="NZ_AUBJ02000001.1"/>
</dbReference>
<keyword evidence="6 7" id="KW-0961">Cell wall biogenesis/degradation</keyword>
<accession>A0ABT1JG45</accession>
<evidence type="ECO:0000313" key="10">
    <source>
        <dbReference type="Proteomes" id="UP000791080"/>
    </source>
</evidence>
<dbReference type="Gene3D" id="3.30.1490.480">
    <property type="entry name" value="Endolytic murein transglycosylase"/>
    <property type="match status" value="1"/>
</dbReference>
<sequence>MSDDLGLFEDEAEEDRASDARGGGAGKRRNRKSVVTLAVAVLLLGVVGVGAYYGVRELSGIGGYEDFEGEGSGSVIVEVPEGANLSQIGQAMVDEGVVASVRAFTVAAEQDARARGVQPGFYELRSEMSGEAAVSMLLDGGSLGQVEIRGGKLLHDVDLPNGDVDPGIISLLAQASCHEADGAESCVSTEELWDVATNADLAELGVPEWAVGPASAAPAPERRLEGLILRGMYTVRPGWDAQEILTHVISRSAQSMQAIGMPELTNETGFTPYEVLIIGSLNEKEAVERDFAKVARVTYNRLQADQQKLEYDSTVNYWNNKSAIRTRPEERADTSNPYNTYQHLGLPPTPVSAPSVEALQAAAQPEEGDWMYFVKCETDGTTCFNYTLDEHQADVQRAQEAGVW</sequence>
<keyword evidence="4 7" id="KW-0472">Membrane</keyword>
<reference evidence="9 10" key="1">
    <citation type="submission" date="2022-06" db="EMBL/GenBank/DDBJ databases">
        <title>Genomic Encyclopedia of Type Strains, Phase I: the one thousand microbial genomes (KMG-I) project.</title>
        <authorList>
            <person name="Kyrpides N."/>
        </authorList>
    </citation>
    <scope>NUCLEOTIDE SEQUENCE [LARGE SCALE GENOMIC DNA]</scope>
    <source>
        <strain evidence="9 10">DSM 43889</strain>
    </source>
</reference>
<dbReference type="PANTHER" id="PTHR30518:SF2">
    <property type="entry name" value="ENDOLYTIC MUREIN TRANSGLYCOSYLASE"/>
    <property type="match status" value="1"/>
</dbReference>
<evidence type="ECO:0000256" key="3">
    <source>
        <dbReference type="ARBA" id="ARBA00022989"/>
    </source>
</evidence>
<keyword evidence="1 7" id="KW-1003">Cell membrane</keyword>
<organism evidence="9 10">
    <name type="scientific">Actinoalloteichus caeruleus DSM 43889</name>
    <dbReference type="NCBI Taxonomy" id="1120930"/>
    <lineage>
        <taxon>Bacteria</taxon>
        <taxon>Bacillati</taxon>
        <taxon>Actinomycetota</taxon>
        <taxon>Actinomycetes</taxon>
        <taxon>Pseudonocardiales</taxon>
        <taxon>Pseudonocardiaceae</taxon>
        <taxon>Actinoalloteichus</taxon>
        <taxon>Actinoalloteichus cyanogriseus</taxon>
    </lineage>
</organism>
<dbReference type="EMBL" id="AUBJ02000001">
    <property type="protein sequence ID" value="MCP2331465.1"/>
    <property type="molecule type" value="Genomic_DNA"/>
</dbReference>
<comment type="subcellular location">
    <subcellularLocation>
        <location evidence="7">Cell membrane</location>
        <topology evidence="7">Single-pass membrane protein</topology>
    </subcellularLocation>
</comment>
<protein>
    <recommendedName>
        <fullName evidence="7">Endolytic murein transglycosylase</fullName>
        <ecNumber evidence="7">4.2.2.29</ecNumber>
    </recommendedName>
    <alternativeName>
        <fullName evidence="7">Peptidoglycan lytic transglycosylase</fullName>
    </alternativeName>
    <alternativeName>
        <fullName evidence="7">Peptidoglycan polymerization terminase</fullName>
    </alternativeName>
</protein>
<evidence type="ECO:0000256" key="5">
    <source>
        <dbReference type="ARBA" id="ARBA00023239"/>
    </source>
</evidence>
<keyword evidence="10" id="KW-1185">Reference proteome</keyword>
<comment type="similarity">
    <text evidence="7">Belongs to the transglycosylase MltG family.</text>
</comment>
<evidence type="ECO:0000313" key="9">
    <source>
        <dbReference type="EMBL" id="MCP2331465.1"/>
    </source>
</evidence>
<evidence type="ECO:0000256" key="7">
    <source>
        <dbReference type="HAMAP-Rule" id="MF_02065"/>
    </source>
</evidence>
<dbReference type="PANTHER" id="PTHR30518">
    <property type="entry name" value="ENDOLYTIC MUREIN TRANSGLYCOSYLASE"/>
    <property type="match status" value="1"/>
</dbReference>
<feature type="transmembrane region" description="Helical" evidence="7">
    <location>
        <begin position="34"/>
        <end position="55"/>
    </location>
</feature>
<dbReference type="HAMAP" id="MF_02065">
    <property type="entry name" value="MltG"/>
    <property type="match status" value="1"/>
</dbReference>
<dbReference type="InterPro" id="IPR003770">
    <property type="entry name" value="MLTG-like"/>
</dbReference>
<evidence type="ECO:0000256" key="6">
    <source>
        <dbReference type="ARBA" id="ARBA00023316"/>
    </source>
</evidence>
<dbReference type="EC" id="4.2.2.29" evidence="7"/>
<comment type="function">
    <text evidence="7">Functions as a peptidoglycan terminase that cleaves nascent peptidoglycan strands endolytically to terminate their elongation.</text>
</comment>
<evidence type="ECO:0000256" key="8">
    <source>
        <dbReference type="SAM" id="MobiDB-lite"/>
    </source>
</evidence>
<name>A0ABT1JG45_ACTCY</name>
<feature type="site" description="Important for catalytic activity" evidence="7">
    <location>
        <position position="285"/>
    </location>
</feature>
<feature type="compositionally biased region" description="Acidic residues" evidence="8">
    <location>
        <begin position="1"/>
        <end position="16"/>
    </location>
</feature>
<evidence type="ECO:0000256" key="1">
    <source>
        <dbReference type="ARBA" id="ARBA00022475"/>
    </source>
</evidence>
<gene>
    <name evidence="7" type="primary">mltG</name>
    <name evidence="9" type="ORF">G443_001735</name>
</gene>
<comment type="caution">
    <text evidence="9">The sequence shown here is derived from an EMBL/GenBank/DDBJ whole genome shotgun (WGS) entry which is preliminary data.</text>
</comment>
<proteinExistence type="inferred from homology"/>
<keyword evidence="3 7" id="KW-1133">Transmembrane helix</keyword>
<comment type="catalytic activity">
    <reaction evidence="7">
        <text>a peptidoglycan chain = a peptidoglycan chain with N-acetyl-1,6-anhydromuramyl-[peptide] at the reducing end + a peptidoglycan chain with N-acetylglucosamine at the non-reducing end.</text>
        <dbReference type="EC" id="4.2.2.29"/>
    </reaction>
</comment>
<feature type="region of interest" description="Disordered" evidence="8">
    <location>
        <begin position="1"/>
        <end position="27"/>
    </location>
</feature>